<comment type="caution">
    <text evidence="2">The sequence shown here is derived from an EMBL/GenBank/DDBJ whole genome shotgun (WGS) entry which is preliminary data.</text>
</comment>
<sequence length="136" mass="15744">MARPAQPQNAELNNFLNVEFSLLETAGGRQDIQKFDLPLWWKNHSNRYPVLSQLARDVLIIPMSTVSSEQAFSTSGRIIDPRRTTLTPEMVEVLTCFRNWEHVRMRMQYQMDDEEVIQNFANLYVDEGSGSKHVEA</sequence>
<proteinExistence type="predicted"/>
<dbReference type="Pfam" id="PF05699">
    <property type="entry name" value="Dimer_Tnp_hAT"/>
    <property type="match status" value="1"/>
</dbReference>
<evidence type="ECO:0000259" key="1">
    <source>
        <dbReference type="Pfam" id="PF05699"/>
    </source>
</evidence>
<feature type="domain" description="HAT C-terminal dimerisation" evidence="1">
    <location>
        <begin position="31"/>
        <end position="100"/>
    </location>
</feature>
<protein>
    <recommendedName>
        <fullName evidence="1">HAT C-terminal dimerisation domain-containing protein</fullName>
    </recommendedName>
</protein>
<dbReference type="PANTHER" id="PTHR23272">
    <property type="entry name" value="BED FINGER-RELATED"/>
    <property type="match status" value="1"/>
</dbReference>
<evidence type="ECO:0000313" key="2">
    <source>
        <dbReference type="EMBL" id="KAK3229470.1"/>
    </source>
</evidence>
<dbReference type="EMBL" id="JANJYJ010000001">
    <property type="protein sequence ID" value="KAK3229470.1"/>
    <property type="molecule type" value="Genomic_DNA"/>
</dbReference>
<reference evidence="2" key="1">
    <citation type="journal article" date="2023" name="Plant J.">
        <title>Genome sequences and population genomics provide insights into the demographic history, inbreeding, and mutation load of two 'living fossil' tree species of Dipteronia.</title>
        <authorList>
            <person name="Feng Y."/>
            <person name="Comes H.P."/>
            <person name="Chen J."/>
            <person name="Zhu S."/>
            <person name="Lu R."/>
            <person name="Zhang X."/>
            <person name="Li P."/>
            <person name="Qiu J."/>
            <person name="Olsen K.M."/>
            <person name="Qiu Y."/>
        </authorList>
    </citation>
    <scope>NUCLEOTIDE SEQUENCE</scope>
    <source>
        <strain evidence="2">NBL</strain>
    </source>
</reference>
<name>A0AAE0B533_9ROSI</name>
<dbReference type="SUPFAM" id="SSF53098">
    <property type="entry name" value="Ribonuclease H-like"/>
    <property type="match status" value="1"/>
</dbReference>
<dbReference type="AlphaFoldDB" id="A0AAE0B533"/>
<gene>
    <name evidence="2" type="ORF">Dsin_001351</name>
</gene>
<dbReference type="InterPro" id="IPR008906">
    <property type="entry name" value="HATC_C_dom"/>
</dbReference>
<accession>A0AAE0B533</accession>
<dbReference type="PANTHER" id="PTHR23272:SF184">
    <property type="entry name" value="OS03G0311250 PROTEIN"/>
    <property type="match status" value="1"/>
</dbReference>
<keyword evidence="3" id="KW-1185">Reference proteome</keyword>
<dbReference type="InterPro" id="IPR012337">
    <property type="entry name" value="RNaseH-like_sf"/>
</dbReference>
<dbReference type="GO" id="GO:0046983">
    <property type="term" value="F:protein dimerization activity"/>
    <property type="evidence" value="ECO:0007669"/>
    <property type="project" value="InterPro"/>
</dbReference>
<evidence type="ECO:0000313" key="3">
    <source>
        <dbReference type="Proteomes" id="UP001281410"/>
    </source>
</evidence>
<dbReference type="Proteomes" id="UP001281410">
    <property type="component" value="Unassembled WGS sequence"/>
</dbReference>
<organism evidence="2 3">
    <name type="scientific">Dipteronia sinensis</name>
    <dbReference type="NCBI Taxonomy" id="43782"/>
    <lineage>
        <taxon>Eukaryota</taxon>
        <taxon>Viridiplantae</taxon>
        <taxon>Streptophyta</taxon>
        <taxon>Embryophyta</taxon>
        <taxon>Tracheophyta</taxon>
        <taxon>Spermatophyta</taxon>
        <taxon>Magnoliopsida</taxon>
        <taxon>eudicotyledons</taxon>
        <taxon>Gunneridae</taxon>
        <taxon>Pentapetalae</taxon>
        <taxon>rosids</taxon>
        <taxon>malvids</taxon>
        <taxon>Sapindales</taxon>
        <taxon>Sapindaceae</taxon>
        <taxon>Hippocastanoideae</taxon>
        <taxon>Acereae</taxon>
        <taxon>Dipteronia</taxon>
    </lineage>
</organism>